<name>A0A1I7SQ49_BURXY</name>
<evidence type="ECO:0000256" key="12">
    <source>
        <dbReference type="ARBA" id="ARBA00048347"/>
    </source>
</evidence>
<evidence type="ECO:0000256" key="8">
    <source>
        <dbReference type="ARBA" id="ARBA00022777"/>
    </source>
</evidence>
<evidence type="ECO:0000256" key="3">
    <source>
        <dbReference type="ARBA" id="ARBA00022490"/>
    </source>
</evidence>
<evidence type="ECO:0000256" key="1">
    <source>
        <dbReference type="ARBA" id="ARBA00001946"/>
    </source>
</evidence>
<comment type="similarity">
    <text evidence="14">Belongs to the protein kinase superfamily. Ser/Thr protein kinase family. CDC5/Polo subfamily.</text>
</comment>
<comment type="catalytic activity">
    <reaction evidence="11 14">
        <text>L-threonyl-[protein] + ATP = O-phospho-L-threonyl-[protein] + ADP + H(+)</text>
        <dbReference type="Rhea" id="RHEA:46608"/>
        <dbReference type="Rhea" id="RHEA-COMP:11060"/>
        <dbReference type="Rhea" id="RHEA-COMP:11605"/>
        <dbReference type="ChEBI" id="CHEBI:15378"/>
        <dbReference type="ChEBI" id="CHEBI:30013"/>
        <dbReference type="ChEBI" id="CHEBI:30616"/>
        <dbReference type="ChEBI" id="CHEBI:61977"/>
        <dbReference type="ChEBI" id="CHEBI:456216"/>
        <dbReference type="EC" id="2.7.11.21"/>
    </reaction>
</comment>
<evidence type="ECO:0000256" key="4">
    <source>
        <dbReference type="ARBA" id="ARBA00022527"/>
    </source>
</evidence>
<dbReference type="GO" id="GO:0000922">
    <property type="term" value="C:spindle pole"/>
    <property type="evidence" value="ECO:0007669"/>
    <property type="project" value="TreeGrafter"/>
</dbReference>
<dbReference type="PROSITE" id="PS00108">
    <property type="entry name" value="PROTEIN_KINASE_ST"/>
    <property type="match status" value="1"/>
</dbReference>
<protein>
    <recommendedName>
        <fullName evidence="14">Serine/threonine-protein kinase PLK</fullName>
        <ecNumber evidence="14">2.7.11.21</ecNumber>
    </recommendedName>
    <alternativeName>
        <fullName evidence="14">Polo-like kinase</fullName>
    </alternativeName>
</protein>
<evidence type="ECO:0000313" key="18">
    <source>
        <dbReference type="Proteomes" id="UP000095284"/>
    </source>
</evidence>
<keyword evidence="9 13" id="KW-0067">ATP-binding</keyword>
<dbReference type="GO" id="GO:0005813">
    <property type="term" value="C:centrosome"/>
    <property type="evidence" value="ECO:0007669"/>
    <property type="project" value="UniProtKB-SubCell"/>
</dbReference>
<organism evidence="18 19">
    <name type="scientific">Bursaphelenchus xylophilus</name>
    <name type="common">Pinewood nematode worm</name>
    <name type="synonym">Aphelenchoides xylophilus</name>
    <dbReference type="NCBI Taxonomy" id="6326"/>
    <lineage>
        <taxon>Eukaryota</taxon>
        <taxon>Metazoa</taxon>
        <taxon>Ecdysozoa</taxon>
        <taxon>Nematoda</taxon>
        <taxon>Chromadorea</taxon>
        <taxon>Rhabditida</taxon>
        <taxon>Tylenchina</taxon>
        <taxon>Tylenchomorpha</taxon>
        <taxon>Aphelenchoidea</taxon>
        <taxon>Aphelenchoididae</taxon>
        <taxon>Bursaphelenchus</taxon>
    </lineage>
</organism>
<dbReference type="CDD" id="cd13118">
    <property type="entry name" value="POLO_box_1"/>
    <property type="match status" value="1"/>
</dbReference>
<evidence type="ECO:0000256" key="7">
    <source>
        <dbReference type="ARBA" id="ARBA00022741"/>
    </source>
</evidence>
<dbReference type="FunFam" id="1.10.510.10:FF:000571">
    <property type="entry name" value="Maternal embryonic leucine zipper kinase"/>
    <property type="match status" value="1"/>
</dbReference>
<dbReference type="PROSITE" id="PS00107">
    <property type="entry name" value="PROTEIN_KINASE_ATP"/>
    <property type="match status" value="1"/>
</dbReference>
<dbReference type="PROSITE" id="PS50078">
    <property type="entry name" value="POLO_BOX"/>
    <property type="match status" value="2"/>
</dbReference>
<dbReference type="GO" id="GO:0106310">
    <property type="term" value="F:protein serine kinase activity"/>
    <property type="evidence" value="ECO:0007669"/>
    <property type="project" value="RHEA"/>
</dbReference>
<feature type="signal peptide" evidence="15">
    <location>
        <begin position="1"/>
        <end position="16"/>
    </location>
</feature>
<comment type="subcellular location">
    <subcellularLocation>
        <location evidence="2">Cytoplasm</location>
        <location evidence="2">Cytoskeleton</location>
        <location evidence="2">Microtubule organizing center</location>
        <location evidence="2">Centrosome</location>
    </subcellularLocation>
</comment>
<dbReference type="CDD" id="cd13117">
    <property type="entry name" value="POLO_box_2"/>
    <property type="match status" value="1"/>
</dbReference>
<feature type="domain" description="Protein kinase" evidence="16">
    <location>
        <begin position="363"/>
        <end position="613"/>
    </location>
</feature>
<dbReference type="WBParaSite" id="BXY_1519400.1">
    <property type="protein sequence ID" value="BXY_1519400.1"/>
    <property type="gene ID" value="BXY_1519400"/>
</dbReference>
<feature type="chain" id="PRO_5009306396" description="Serine/threonine-protein kinase PLK" evidence="15">
    <location>
        <begin position="17"/>
        <end position="935"/>
    </location>
</feature>
<proteinExistence type="inferred from homology"/>
<dbReference type="AlphaFoldDB" id="A0A1I7SQ49"/>
<feature type="binding site" evidence="13">
    <location>
        <position position="390"/>
    </location>
    <ligand>
        <name>ATP</name>
        <dbReference type="ChEBI" id="CHEBI:30616"/>
    </ligand>
</feature>
<dbReference type="Gene3D" id="3.30.1120.30">
    <property type="entry name" value="POLO box domain"/>
    <property type="match status" value="2"/>
</dbReference>
<dbReference type="InterPro" id="IPR000719">
    <property type="entry name" value="Prot_kinase_dom"/>
</dbReference>
<dbReference type="GO" id="GO:0007052">
    <property type="term" value="P:mitotic spindle organization"/>
    <property type="evidence" value="ECO:0007669"/>
    <property type="project" value="TreeGrafter"/>
</dbReference>
<dbReference type="Gene3D" id="3.30.200.20">
    <property type="entry name" value="Phosphorylase Kinase, domain 1"/>
    <property type="match status" value="1"/>
</dbReference>
<dbReference type="SMART" id="SM00220">
    <property type="entry name" value="S_TKc"/>
    <property type="match status" value="1"/>
</dbReference>
<feature type="domain" description="POLO box" evidence="17">
    <location>
        <begin position="831"/>
        <end position="912"/>
    </location>
</feature>
<dbReference type="InterPro" id="IPR033701">
    <property type="entry name" value="POLO_box_1"/>
</dbReference>
<dbReference type="PROSITE" id="PS50011">
    <property type="entry name" value="PROTEIN_KINASE_DOM"/>
    <property type="match status" value="1"/>
</dbReference>
<evidence type="ECO:0000256" key="5">
    <source>
        <dbReference type="ARBA" id="ARBA00022679"/>
    </source>
</evidence>
<evidence type="ECO:0000259" key="17">
    <source>
        <dbReference type="PROSITE" id="PS50078"/>
    </source>
</evidence>
<keyword evidence="3" id="KW-0963">Cytoplasm</keyword>
<sequence>MIFQLCLIFILLQSKAKCVIYAPAQYYPEHGVITLYIGNPAKTFNVEMTIFEASFLTVTMFSSQCLLEKCLTFRTIVNGLDDRRAEKIIDVNLAPGLVLRYFKEKSFLFKVGNYSFNGSLATVRKTPDSDAETDTLESRTFNNYDGYLPMIFRGNEPNFFNEAIVGVAEKMITFVPTSPSSHHAGMYIGAVPENLCNFQNTTLVPIGLISTAAQVDRALMANVNVSYAKPDSEFKQEKWDVLLRFGPFFSFNSQTSNLFFGGLANKHIVEEDFAKLPEVIIVSLPGEKELKIPIKAMYNKRGGFYEPGYVLDESAQFGLNQNIIRDKCIRLDKTTMSDSRSKPVIKDVPLVVKGKIEGRLTEFQRGKFLGKGGFARCYELIRSDEIYAGKCISKTLLMKKSQREKVVQEIKIHSTLKHPNVVNILGHFEDDENVYVLLELCARRSLMELSKRRRTVTEPEARYFTDQLVAGCEYLHSQKIIHRDLKLGNLFLNDDIVLKIGDFGLATKVEFDGQKKQTLCGTPNYIAPEMLMKAGHSYGVDIWAIGCILYTLLCGKPPFETESLKQTYSKIKTNDYIIPKRIGQDACNLINALLAAHPENRPSVFDIRKHPFFTDGFMPKALPTSCLVSAPRFNVDAVSGGPIPHGTRMHLGDPVNQMNALKLRNEPSPRVKQDASVVIATTRAPADQDEISINDHLEKLCRILSPFLNEGIRRDTPMDVQEQDPASAPIYWIAKWVDYSNKYGLSYQLSDESVGVIFNDQTKAIVDRTGENIQYTERDNTEMYYTMSQYPPVLEKKLTLLRYFRGYMSKHLLTAGQSMKRQGDELSRLPQMTVWFRTTSAIIFLMTDGTLQVNFFEDHTKIIISSVMTAATYINVKRECQTYQLKHLEEGCPHDIQRRLAYAKAMADRLLKRRLPTPGVAGPSSGEPAHVIEIN</sequence>
<evidence type="ECO:0000256" key="2">
    <source>
        <dbReference type="ARBA" id="ARBA00004300"/>
    </source>
</evidence>
<dbReference type="GO" id="GO:0005524">
    <property type="term" value="F:ATP binding"/>
    <property type="evidence" value="ECO:0007669"/>
    <property type="project" value="UniProtKB-UniRule"/>
</dbReference>
<feature type="domain" description="POLO box" evidence="17">
    <location>
        <begin position="732"/>
        <end position="810"/>
    </location>
</feature>
<dbReference type="CDD" id="cd14099">
    <property type="entry name" value="STKc_PLK"/>
    <property type="match status" value="1"/>
</dbReference>
<evidence type="ECO:0000256" key="10">
    <source>
        <dbReference type="ARBA" id="ARBA00023212"/>
    </source>
</evidence>
<comment type="cofactor">
    <cofactor evidence="1">
        <name>Mg(2+)</name>
        <dbReference type="ChEBI" id="CHEBI:18420"/>
    </cofactor>
</comment>
<dbReference type="PANTHER" id="PTHR24345">
    <property type="entry name" value="SERINE/THREONINE-PROTEIN KINASE PLK"/>
    <property type="match status" value="1"/>
</dbReference>
<evidence type="ECO:0000256" key="14">
    <source>
        <dbReference type="RuleBase" id="RU361162"/>
    </source>
</evidence>
<dbReference type="GO" id="GO:0004674">
    <property type="term" value="F:protein serine/threonine kinase activity"/>
    <property type="evidence" value="ECO:0007669"/>
    <property type="project" value="UniProtKB-KW"/>
</dbReference>
<dbReference type="FunFam" id="3.30.1120.30:FF:000001">
    <property type="entry name" value="Serine/threonine-protein kinase PLK"/>
    <property type="match status" value="1"/>
</dbReference>
<dbReference type="GO" id="GO:0005737">
    <property type="term" value="C:cytoplasm"/>
    <property type="evidence" value="ECO:0007669"/>
    <property type="project" value="TreeGrafter"/>
</dbReference>
<keyword evidence="4 14" id="KW-0723">Serine/threonine-protein kinase</keyword>
<dbReference type="Pfam" id="PF00659">
    <property type="entry name" value="POLO_box"/>
    <property type="match status" value="2"/>
</dbReference>
<dbReference type="eggNOG" id="KOG0575">
    <property type="taxonomic scope" value="Eukaryota"/>
</dbReference>
<dbReference type="Gene3D" id="1.10.510.10">
    <property type="entry name" value="Transferase(Phosphotransferase) domain 1"/>
    <property type="match status" value="1"/>
</dbReference>
<evidence type="ECO:0000256" key="6">
    <source>
        <dbReference type="ARBA" id="ARBA00022737"/>
    </source>
</evidence>
<dbReference type="InterPro" id="IPR008271">
    <property type="entry name" value="Ser/Thr_kinase_AS"/>
</dbReference>
<evidence type="ECO:0000313" key="19">
    <source>
        <dbReference type="WBParaSite" id="BXY_1519400.1"/>
    </source>
</evidence>
<dbReference type="InterPro" id="IPR017441">
    <property type="entry name" value="Protein_kinase_ATP_BS"/>
</dbReference>
<evidence type="ECO:0000256" key="11">
    <source>
        <dbReference type="ARBA" id="ARBA00047802"/>
    </source>
</evidence>
<evidence type="ECO:0000256" key="15">
    <source>
        <dbReference type="SAM" id="SignalP"/>
    </source>
</evidence>
<dbReference type="SUPFAM" id="SSF56112">
    <property type="entry name" value="Protein kinase-like (PK-like)"/>
    <property type="match status" value="1"/>
</dbReference>
<dbReference type="InterPro" id="IPR036947">
    <property type="entry name" value="POLO_box_dom_sf"/>
</dbReference>
<evidence type="ECO:0000259" key="16">
    <source>
        <dbReference type="PROSITE" id="PS50011"/>
    </source>
</evidence>
<keyword evidence="5 14" id="KW-0808">Transferase</keyword>
<keyword evidence="10" id="KW-0206">Cytoskeleton</keyword>
<keyword evidence="6" id="KW-0677">Repeat</keyword>
<dbReference type="Pfam" id="PF00069">
    <property type="entry name" value="Pkinase"/>
    <property type="match status" value="1"/>
</dbReference>
<dbReference type="InterPro" id="IPR011009">
    <property type="entry name" value="Kinase-like_dom_sf"/>
</dbReference>
<accession>A0A1I7SQ49</accession>
<keyword evidence="8 14" id="KW-0418">Kinase</keyword>
<dbReference type="GO" id="GO:0005634">
    <property type="term" value="C:nucleus"/>
    <property type="evidence" value="ECO:0007669"/>
    <property type="project" value="TreeGrafter"/>
</dbReference>
<dbReference type="PANTHER" id="PTHR24345:SF93">
    <property type="entry name" value="SERINE_THREONINE-PROTEIN KINASE PLK1"/>
    <property type="match status" value="1"/>
</dbReference>
<dbReference type="EC" id="2.7.11.21" evidence="14"/>
<comment type="catalytic activity">
    <reaction evidence="12">
        <text>L-seryl-[protein] + ATP = O-phospho-L-seryl-[protein] + ADP + H(+)</text>
        <dbReference type="Rhea" id="RHEA:17989"/>
        <dbReference type="Rhea" id="RHEA-COMP:9863"/>
        <dbReference type="Rhea" id="RHEA-COMP:11604"/>
        <dbReference type="ChEBI" id="CHEBI:15378"/>
        <dbReference type="ChEBI" id="CHEBI:29999"/>
        <dbReference type="ChEBI" id="CHEBI:30616"/>
        <dbReference type="ChEBI" id="CHEBI:83421"/>
        <dbReference type="ChEBI" id="CHEBI:456216"/>
        <dbReference type="EC" id="2.7.11.21"/>
    </reaction>
</comment>
<dbReference type="FunFam" id="3.30.200.20:FF:000091">
    <property type="entry name" value="Serine/threonine-protein kinase PLK"/>
    <property type="match status" value="1"/>
</dbReference>
<dbReference type="Proteomes" id="UP000095284">
    <property type="component" value="Unplaced"/>
</dbReference>
<dbReference type="GO" id="GO:0000776">
    <property type="term" value="C:kinetochore"/>
    <property type="evidence" value="ECO:0007669"/>
    <property type="project" value="TreeGrafter"/>
</dbReference>
<dbReference type="InterPro" id="IPR000959">
    <property type="entry name" value="POLO_box_dom"/>
</dbReference>
<evidence type="ECO:0000256" key="9">
    <source>
        <dbReference type="ARBA" id="ARBA00022840"/>
    </source>
</evidence>
<reference evidence="19" key="1">
    <citation type="submission" date="2016-11" db="UniProtKB">
        <authorList>
            <consortium name="WormBaseParasite"/>
        </authorList>
    </citation>
    <scope>IDENTIFICATION</scope>
</reference>
<dbReference type="SUPFAM" id="SSF82615">
    <property type="entry name" value="Polo-box domain"/>
    <property type="match status" value="2"/>
</dbReference>
<evidence type="ECO:0000256" key="13">
    <source>
        <dbReference type="PROSITE-ProRule" id="PRU10141"/>
    </source>
</evidence>
<keyword evidence="15" id="KW-0732">Signal</keyword>
<dbReference type="InterPro" id="IPR033695">
    <property type="entry name" value="POLO_box_2"/>
</dbReference>
<keyword evidence="7 13" id="KW-0547">Nucleotide-binding</keyword>